<evidence type="ECO:0000256" key="2">
    <source>
        <dbReference type="ARBA" id="ARBA00023002"/>
    </source>
</evidence>
<dbReference type="AlphaFoldDB" id="A0A6J6PF22"/>
<dbReference type="GO" id="GO:0010181">
    <property type="term" value="F:FMN binding"/>
    <property type="evidence" value="ECO:0007669"/>
    <property type="project" value="InterPro"/>
</dbReference>
<reference evidence="4" key="1">
    <citation type="submission" date="2020-05" db="EMBL/GenBank/DDBJ databases">
        <authorList>
            <person name="Chiriac C."/>
            <person name="Salcher M."/>
            <person name="Ghai R."/>
            <person name="Kavagutti S V."/>
        </authorList>
    </citation>
    <scope>NUCLEOTIDE SEQUENCE</scope>
</reference>
<sequence>MGDLTRQLTLAHGPAWANPITLAPLTNLQSHADGTLSDDEYHWLVRRAEGGFGLTMTCAAYVDEGGQAWPGQLGVSDDRHLPGLTRLADGIRAAGSVSAVQLHHGGRRADPHLTGRPNVSAWADPDRDTRALTTGEVQAQVEAFVAAAVRADAAGFDAVQVHGAHGYLVGQFLDGRHNLREDGYGGSLEDRSRMLVEILTGIRSRTRADFQVGLRLTPERNGILLDEARAVAERVMTEGLVDFLDMSLWDVRKAPAEPEHPGLLIDHFADLRRGGARLGVAGAITSSADVAWCLERGADFVAVGTGAIIHHDFAARAVADPSFVAVAQPVTRAHLAAESVGPTFVDYLATNWDDFVSD</sequence>
<feature type="domain" description="NADH:flavin oxidoreductase/NADH oxidase N-terminal" evidence="3">
    <location>
        <begin position="18"/>
        <end position="248"/>
    </location>
</feature>
<keyword evidence="1" id="KW-0285">Flavoprotein</keyword>
<evidence type="ECO:0000313" key="4">
    <source>
        <dbReference type="EMBL" id="CAB4698120.1"/>
    </source>
</evidence>
<dbReference type="EMBL" id="CAEZXR010000072">
    <property type="protein sequence ID" value="CAB4698120.1"/>
    <property type="molecule type" value="Genomic_DNA"/>
</dbReference>
<keyword evidence="2" id="KW-0560">Oxidoreductase</keyword>
<dbReference type="Gene3D" id="3.20.20.70">
    <property type="entry name" value="Aldolase class I"/>
    <property type="match status" value="1"/>
</dbReference>
<dbReference type="CDD" id="cd02803">
    <property type="entry name" value="OYE_like_FMN_family"/>
    <property type="match status" value="1"/>
</dbReference>
<evidence type="ECO:0000256" key="1">
    <source>
        <dbReference type="ARBA" id="ARBA00022630"/>
    </source>
</evidence>
<dbReference type="InterPro" id="IPR001155">
    <property type="entry name" value="OxRdtase_FMN_N"/>
</dbReference>
<proteinExistence type="predicted"/>
<accession>A0A6J6PF22</accession>
<organism evidence="4">
    <name type="scientific">freshwater metagenome</name>
    <dbReference type="NCBI Taxonomy" id="449393"/>
    <lineage>
        <taxon>unclassified sequences</taxon>
        <taxon>metagenomes</taxon>
        <taxon>ecological metagenomes</taxon>
    </lineage>
</organism>
<protein>
    <submittedName>
        <fullName evidence="4">Unannotated protein</fullName>
    </submittedName>
</protein>
<dbReference type="InterPro" id="IPR051799">
    <property type="entry name" value="NADH_flavin_oxidoreductase"/>
</dbReference>
<gene>
    <name evidence="4" type="ORF">UFOPK2579_00785</name>
</gene>
<evidence type="ECO:0000259" key="3">
    <source>
        <dbReference type="Pfam" id="PF00724"/>
    </source>
</evidence>
<dbReference type="SUPFAM" id="SSF51395">
    <property type="entry name" value="FMN-linked oxidoreductases"/>
    <property type="match status" value="1"/>
</dbReference>
<dbReference type="PANTHER" id="PTHR43656:SF2">
    <property type="entry name" value="BINDING OXIDOREDUCTASE, PUTATIVE (AFU_ORTHOLOGUE AFUA_2G08260)-RELATED"/>
    <property type="match status" value="1"/>
</dbReference>
<dbReference type="GO" id="GO:0016491">
    <property type="term" value="F:oxidoreductase activity"/>
    <property type="evidence" value="ECO:0007669"/>
    <property type="project" value="UniProtKB-KW"/>
</dbReference>
<dbReference type="Pfam" id="PF00724">
    <property type="entry name" value="Oxidored_FMN"/>
    <property type="match status" value="1"/>
</dbReference>
<dbReference type="InterPro" id="IPR013785">
    <property type="entry name" value="Aldolase_TIM"/>
</dbReference>
<name>A0A6J6PF22_9ZZZZ</name>
<dbReference type="PANTHER" id="PTHR43656">
    <property type="entry name" value="BINDING OXIDOREDUCTASE, PUTATIVE (AFU_ORTHOLOGUE AFUA_2G08260)-RELATED"/>
    <property type="match status" value="1"/>
</dbReference>